<dbReference type="EMBL" id="JAAJBG010000014">
    <property type="protein sequence ID" value="NGG16494.1"/>
    <property type="molecule type" value="Genomic_DNA"/>
</dbReference>
<proteinExistence type="predicted"/>
<evidence type="ECO:0000259" key="1">
    <source>
        <dbReference type="SMART" id="SM00942"/>
    </source>
</evidence>
<evidence type="ECO:0000313" key="2">
    <source>
        <dbReference type="EMBL" id="NGG16494.1"/>
    </source>
</evidence>
<name>A0A6G4MZX4_STRAP</name>
<dbReference type="Pfam" id="PF08708">
    <property type="entry name" value="PriCT_1"/>
    <property type="match status" value="1"/>
</dbReference>
<dbReference type="InterPro" id="IPR014820">
    <property type="entry name" value="PriCT_1"/>
</dbReference>
<dbReference type="RefSeq" id="WP_164232131.1">
    <property type="nucleotide sequence ID" value="NZ_CP118046.1"/>
</dbReference>
<comment type="caution">
    <text evidence="2">The sequence shown here is derived from an EMBL/GenBank/DDBJ whole genome shotgun (WGS) entry which is preliminary data.</text>
</comment>
<organism evidence="2">
    <name type="scientific">Streptococcus anginosus</name>
    <dbReference type="NCBI Taxonomy" id="1328"/>
    <lineage>
        <taxon>Bacteria</taxon>
        <taxon>Bacillati</taxon>
        <taxon>Bacillota</taxon>
        <taxon>Bacilli</taxon>
        <taxon>Lactobacillales</taxon>
        <taxon>Streptococcaceae</taxon>
        <taxon>Streptococcus</taxon>
        <taxon>Streptococcus anginosus group</taxon>
    </lineage>
</organism>
<gene>
    <name evidence="2" type="ORF">G5T13_07685</name>
</gene>
<dbReference type="AlphaFoldDB" id="A0A6G4MZX4"/>
<accession>A0A6G4MZX4</accession>
<dbReference type="SMART" id="SM00942">
    <property type="entry name" value="PriCT_1"/>
    <property type="match status" value="1"/>
</dbReference>
<reference evidence="2" key="1">
    <citation type="submission" date="2020-02" db="EMBL/GenBank/DDBJ databases">
        <title>Antibiotic resistance/susceptibility profiles of lactic acid-producing cocci isolated from the human vagina, and analysis of the genetic basis of atypical resistances.</title>
        <authorList>
            <person name="Sirichoat A."/>
            <person name="Florez A.B."/>
            <person name="Vazquez L."/>
            <person name="Buppasiri P."/>
            <person name="Panya M."/>
            <person name="Lulitanond V."/>
            <person name="Mayo B."/>
        </authorList>
    </citation>
    <scope>NUCLEOTIDE SEQUENCE</scope>
    <source>
        <strain evidence="2">VA01-10AN</strain>
    </source>
</reference>
<protein>
    <recommendedName>
        <fullName evidence="1">Primase C-terminal 1 domain-containing protein</fullName>
    </recommendedName>
</protein>
<feature type="domain" description="Primase C-terminal 1" evidence="1">
    <location>
        <begin position="215"/>
        <end position="282"/>
    </location>
</feature>
<sequence length="296" mass="33833">MAVYESKGFSSILRPYKGKLEPFEYIANFSPLVVPEGADITEYKRTQAPYCLSGKVTPEKNGTYKRNNTSLVYRDLIFLDYDEINAGIDLPKIVSDALFGYSYIIYPTIKHTAEKPRYRLVVKPSGIMNEESYKQVVKEIADKIGLPFDMASLTWSQLQGLPITTGDRAEYQKIVEHGLDYPVPKVEPRAKQETTERYKPRASGQRSMTMRIIDTLFNGFGDEGGRNVALTRFVGLLFNKWVDCDIETAYELTKIANGVTDNPLPIEELDRTFTSIARAEFRKRGESHRKRRFEKP</sequence>